<evidence type="ECO:0000259" key="1">
    <source>
        <dbReference type="Pfam" id="PF13460"/>
    </source>
</evidence>
<organism evidence="3 4">
    <name type="scientific">Staphylococcus gallinarum</name>
    <dbReference type="NCBI Taxonomy" id="1293"/>
    <lineage>
        <taxon>Bacteria</taxon>
        <taxon>Bacillati</taxon>
        <taxon>Bacillota</taxon>
        <taxon>Bacilli</taxon>
        <taxon>Bacillales</taxon>
        <taxon>Staphylococcaceae</taxon>
        <taxon>Staphylococcus</taxon>
    </lineage>
</organism>
<evidence type="ECO:0000313" key="4">
    <source>
        <dbReference type="Proteomes" id="UP000255277"/>
    </source>
</evidence>
<dbReference type="GO" id="GO:0003955">
    <property type="term" value="F:NAD(P)H dehydrogenase (quinone) activity"/>
    <property type="evidence" value="ECO:0007669"/>
    <property type="project" value="UniProtKB-EC"/>
</dbReference>
<dbReference type="OrthoDB" id="152510at2"/>
<evidence type="ECO:0000313" key="2">
    <source>
        <dbReference type="EMBL" id="GEQ06213.1"/>
    </source>
</evidence>
<protein>
    <submittedName>
        <fullName evidence="2">NAD(P)-dependent oxidoreductase</fullName>
    </submittedName>
    <submittedName>
        <fullName evidence="3">Putative nucleoside-diphosphate-sugar epimerase</fullName>
        <ecNumber evidence="3">1.6.5.2</ecNumber>
    </submittedName>
</protein>
<dbReference type="RefSeq" id="WP_042737864.1">
    <property type="nucleotide sequence ID" value="NZ_BKAX01000006.1"/>
</dbReference>
<keyword evidence="3" id="KW-0560">Oxidoreductase</keyword>
<dbReference type="SUPFAM" id="SSF51735">
    <property type="entry name" value="NAD(P)-binding Rossmann-fold domains"/>
    <property type="match status" value="1"/>
</dbReference>
<keyword evidence="5" id="KW-1185">Reference proteome</keyword>
<dbReference type="EMBL" id="UHDK01000001">
    <property type="protein sequence ID" value="SUM30840.1"/>
    <property type="molecule type" value="Genomic_DNA"/>
</dbReference>
<dbReference type="InterPro" id="IPR016040">
    <property type="entry name" value="NAD(P)-bd_dom"/>
</dbReference>
<dbReference type="CDD" id="cd05269">
    <property type="entry name" value="TMR_SDR_a"/>
    <property type="match status" value="1"/>
</dbReference>
<dbReference type="Pfam" id="PF13460">
    <property type="entry name" value="NAD_binding_10"/>
    <property type="match status" value="1"/>
</dbReference>
<dbReference type="Proteomes" id="UP000255277">
    <property type="component" value="Unassembled WGS sequence"/>
</dbReference>
<reference evidence="2 5" key="2">
    <citation type="submission" date="2019-07" db="EMBL/GenBank/DDBJ databases">
        <title>Whole genome shotgun sequence of Staphylococcus gallinarum NBRC 109767.</title>
        <authorList>
            <person name="Hosoyama A."/>
            <person name="Uohara A."/>
            <person name="Ohji S."/>
            <person name="Ichikawa N."/>
        </authorList>
    </citation>
    <scope>NUCLEOTIDE SEQUENCE [LARGE SCALE GENOMIC DNA]</scope>
    <source>
        <strain evidence="2 5">NBRC 109767</strain>
    </source>
</reference>
<name>A0A0D0RS60_STAGA</name>
<gene>
    <name evidence="3" type="primary">qorB</name>
    <name evidence="3" type="ORF">NCTC12195_00240</name>
    <name evidence="2" type="ORF">SGA02_20410</name>
</gene>
<dbReference type="Proteomes" id="UP000321057">
    <property type="component" value="Unassembled WGS sequence"/>
</dbReference>
<dbReference type="Gene3D" id="3.90.25.10">
    <property type="entry name" value="UDP-galactose 4-epimerase, domain 1"/>
    <property type="match status" value="1"/>
</dbReference>
<dbReference type="EMBL" id="BKAX01000006">
    <property type="protein sequence ID" value="GEQ06213.1"/>
    <property type="molecule type" value="Genomic_DNA"/>
</dbReference>
<feature type="domain" description="NAD(P)-binding" evidence="1">
    <location>
        <begin position="7"/>
        <end position="188"/>
    </location>
</feature>
<sequence length="283" mass="31743">MKILLTGATGNLGTYITEQALESEVLDFNIGVRNIDQVPEQWKSELSVRQLDYFNVDSMIEAFQDIDLVVFIPSIIHPSFKRLPEVENLVTAAKTAQVSHILFVGYYADQHNNPFHMSPYFGYAERLLASSGIPYTYVRNAMYMDPLVPYLSELKELGKLIYPVGNGKINYISRADIAKGIVAILKDPTFLGSRYLLSGYSYSMEQLAQILTNVSGTEIIYEPVSLETFGEMYDEPKGFGPLLASMYQAGAMGLLDQQSTDIEQLTGDKPETFESYLSRNYKG</sequence>
<accession>A0A0D0RS60</accession>
<reference evidence="3 4" key="1">
    <citation type="submission" date="2018-06" db="EMBL/GenBank/DDBJ databases">
        <authorList>
            <consortium name="Pathogen Informatics"/>
            <person name="Doyle S."/>
        </authorList>
    </citation>
    <scope>NUCLEOTIDE SEQUENCE [LARGE SCALE GENOMIC DNA]</scope>
    <source>
        <strain evidence="3 4">NCTC12195</strain>
    </source>
</reference>
<dbReference type="AlphaFoldDB" id="A0A0D0RS60"/>
<proteinExistence type="predicted"/>
<dbReference type="InterPro" id="IPR052718">
    <property type="entry name" value="NmrA-type_oxidoreductase"/>
</dbReference>
<dbReference type="EC" id="1.6.5.2" evidence="3"/>
<dbReference type="Gene3D" id="3.40.50.720">
    <property type="entry name" value="NAD(P)-binding Rossmann-like Domain"/>
    <property type="match status" value="1"/>
</dbReference>
<dbReference type="PANTHER" id="PTHR47129:SF1">
    <property type="entry name" value="NMRA-LIKE DOMAIN-CONTAINING PROTEIN"/>
    <property type="match status" value="1"/>
</dbReference>
<dbReference type="PANTHER" id="PTHR47129">
    <property type="entry name" value="QUINONE OXIDOREDUCTASE 2"/>
    <property type="match status" value="1"/>
</dbReference>
<evidence type="ECO:0000313" key="3">
    <source>
        <dbReference type="EMBL" id="SUM30840.1"/>
    </source>
</evidence>
<dbReference type="InterPro" id="IPR036291">
    <property type="entry name" value="NAD(P)-bd_dom_sf"/>
</dbReference>
<dbReference type="STRING" id="1293.SH09_01640"/>
<evidence type="ECO:0000313" key="5">
    <source>
        <dbReference type="Proteomes" id="UP000321057"/>
    </source>
</evidence>